<protein>
    <submittedName>
        <fullName evidence="1">Uncharacterized protein</fullName>
    </submittedName>
</protein>
<dbReference type="AlphaFoldDB" id="C9ZV15"/>
<sequence>MQKLAFAGHLRSSPFEGKMALPFCGGQVRQNEKKKRQHFFLGVQTMKLGEWSNFVCLSLSLVYFTQARAFPSETLIHRDANIHATTNLTVPLHHRFSPHYLPALYLLCPHPHLHLSFNSCALRECN</sequence>
<accession>C9ZV15</accession>
<evidence type="ECO:0000313" key="1">
    <source>
        <dbReference type="EMBL" id="CBH13253.1"/>
    </source>
</evidence>
<dbReference type="RefSeq" id="XP_011775530.1">
    <property type="nucleotide sequence ID" value="XM_011777228.1"/>
</dbReference>
<dbReference type="KEGG" id="tbg:TbgDal_VIII2000"/>
<organism evidence="1 2">
    <name type="scientific">Trypanosoma brucei gambiense (strain MHOM/CI/86/DAL972)</name>
    <dbReference type="NCBI Taxonomy" id="679716"/>
    <lineage>
        <taxon>Eukaryota</taxon>
        <taxon>Discoba</taxon>
        <taxon>Euglenozoa</taxon>
        <taxon>Kinetoplastea</taxon>
        <taxon>Metakinetoplastina</taxon>
        <taxon>Trypanosomatida</taxon>
        <taxon>Trypanosomatidae</taxon>
        <taxon>Trypanosoma</taxon>
    </lineage>
</organism>
<dbReference type="Proteomes" id="UP000002316">
    <property type="component" value="Chromosome 8"/>
</dbReference>
<name>C9ZV15_TRYB9</name>
<reference evidence="2" key="1">
    <citation type="journal article" date="2010" name="PLoS Negl. Trop. Dis.">
        <title>The genome sequence of Trypanosoma brucei gambiense, causative agent of chronic human african trypanosomiasis.</title>
        <authorList>
            <person name="Jackson A.P."/>
            <person name="Sanders M."/>
            <person name="Berry A."/>
            <person name="McQuillan J."/>
            <person name="Aslett M.A."/>
            <person name="Quail M.A."/>
            <person name="Chukualim B."/>
            <person name="Capewell P."/>
            <person name="MacLeod A."/>
            <person name="Melville S.E."/>
            <person name="Gibson W."/>
            <person name="Barry J.D."/>
            <person name="Berriman M."/>
            <person name="Hertz-Fowler C."/>
        </authorList>
    </citation>
    <scope>NUCLEOTIDE SEQUENCE [LARGE SCALE GENOMIC DNA]</scope>
    <source>
        <strain evidence="2">MHOM/CI/86/DAL972</strain>
    </source>
</reference>
<dbReference type="GeneID" id="23863371"/>
<proteinExistence type="predicted"/>
<dbReference type="EMBL" id="FN554971">
    <property type="protein sequence ID" value="CBH13253.1"/>
    <property type="molecule type" value="Genomic_DNA"/>
</dbReference>
<evidence type="ECO:0000313" key="2">
    <source>
        <dbReference type="Proteomes" id="UP000002316"/>
    </source>
</evidence>
<gene>
    <name evidence="1" type="ORF">TbgDal_VIII2000</name>
</gene>